<dbReference type="AlphaFoldDB" id="A0A552WTI8"/>
<dbReference type="PANTHER" id="PTHR30055:SF234">
    <property type="entry name" value="HTH-TYPE TRANSCRIPTIONAL REGULATOR BETI"/>
    <property type="match status" value="1"/>
</dbReference>
<dbReference type="PANTHER" id="PTHR30055">
    <property type="entry name" value="HTH-TYPE TRANSCRIPTIONAL REGULATOR RUTR"/>
    <property type="match status" value="1"/>
</dbReference>
<evidence type="ECO:0000256" key="4">
    <source>
        <dbReference type="PROSITE-ProRule" id="PRU00335"/>
    </source>
</evidence>
<dbReference type="PRINTS" id="PR00455">
    <property type="entry name" value="HTHTETR"/>
</dbReference>
<dbReference type="GO" id="GO:0000976">
    <property type="term" value="F:transcription cis-regulatory region binding"/>
    <property type="evidence" value="ECO:0007669"/>
    <property type="project" value="TreeGrafter"/>
</dbReference>
<evidence type="ECO:0000259" key="5">
    <source>
        <dbReference type="PROSITE" id="PS50977"/>
    </source>
</evidence>
<organism evidence="6 7">
    <name type="scientific">Georgenia yuyongxinii</name>
    <dbReference type="NCBI Taxonomy" id="2589797"/>
    <lineage>
        <taxon>Bacteria</taxon>
        <taxon>Bacillati</taxon>
        <taxon>Actinomycetota</taxon>
        <taxon>Actinomycetes</taxon>
        <taxon>Micrococcales</taxon>
        <taxon>Bogoriellaceae</taxon>
        <taxon>Georgenia</taxon>
    </lineage>
</organism>
<evidence type="ECO:0000313" key="6">
    <source>
        <dbReference type="EMBL" id="TRW45889.1"/>
    </source>
</evidence>
<dbReference type="Pfam" id="PF17932">
    <property type="entry name" value="TetR_C_24"/>
    <property type="match status" value="1"/>
</dbReference>
<dbReference type="Proteomes" id="UP000318693">
    <property type="component" value="Unassembled WGS sequence"/>
</dbReference>
<dbReference type="GO" id="GO:0003700">
    <property type="term" value="F:DNA-binding transcription factor activity"/>
    <property type="evidence" value="ECO:0007669"/>
    <property type="project" value="TreeGrafter"/>
</dbReference>
<dbReference type="Gene3D" id="1.10.357.10">
    <property type="entry name" value="Tetracycline Repressor, domain 2"/>
    <property type="match status" value="1"/>
</dbReference>
<dbReference type="InterPro" id="IPR036271">
    <property type="entry name" value="Tet_transcr_reg_TetR-rel_C_sf"/>
</dbReference>
<protein>
    <submittedName>
        <fullName evidence="6">TetR/AcrR family transcriptional regulator</fullName>
    </submittedName>
</protein>
<dbReference type="Gene3D" id="1.10.10.60">
    <property type="entry name" value="Homeodomain-like"/>
    <property type="match status" value="1"/>
</dbReference>
<dbReference type="PROSITE" id="PS50977">
    <property type="entry name" value="HTH_TETR_2"/>
    <property type="match status" value="1"/>
</dbReference>
<feature type="domain" description="HTH tetR-type" evidence="5">
    <location>
        <begin position="14"/>
        <end position="74"/>
    </location>
</feature>
<dbReference type="InterPro" id="IPR041490">
    <property type="entry name" value="KstR2_TetR_C"/>
</dbReference>
<dbReference type="InterPro" id="IPR001647">
    <property type="entry name" value="HTH_TetR"/>
</dbReference>
<proteinExistence type="predicted"/>
<accession>A0A552WTI8</accession>
<reference evidence="6 7" key="1">
    <citation type="submission" date="2019-07" db="EMBL/GenBank/DDBJ databases">
        <title>Georgenia wutianyii sp. nov. and Georgenia *** sp. nov. isolated from plateau pika (Ochotona curzoniae) in the Qinghai-Tibet plateau of China.</title>
        <authorList>
            <person name="Tian Z."/>
        </authorList>
    </citation>
    <scope>NUCLEOTIDE SEQUENCE [LARGE SCALE GENOMIC DNA]</scope>
    <source>
        <strain evidence="6 7">Z446</strain>
    </source>
</reference>
<evidence type="ECO:0000256" key="1">
    <source>
        <dbReference type="ARBA" id="ARBA00023015"/>
    </source>
</evidence>
<feature type="DNA-binding region" description="H-T-H motif" evidence="4">
    <location>
        <begin position="37"/>
        <end position="56"/>
    </location>
</feature>
<dbReference type="InterPro" id="IPR050109">
    <property type="entry name" value="HTH-type_TetR-like_transc_reg"/>
</dbReference>
<keyword evidence="1" id="KW-0805">Transcription regulation</keyword>
<dbReference type="SUPFAM" id="SSF46689">
    <property type="entry name" value="Homeodomain-like"/>
    <property type="match status" value="1"/>
</dbReference>
<dbReference type="InterPro" id="IPR009057">
    <property type="entry name" value="Homeodomain-like_sf"/>
</dbReference>
<keyword evidence="7" id="KW-1185">Reference proteome</keyword>
<dbReference type="SUPFAM" id="SSF48498">
    <property type="entry name" value="Tetracyclin repressor-like, C-terminal domain"/>
    <property type="match status" value="1"/>
</dbReference>
<dbReference type="Pfam" id="PF00440">
    <property type="entry name" value="TetR_N"/>
    <property type="match status" value="1"/>
</dbReference>
<keyword evidence="2 4" id="KW-0238">DNA-binding</keyword>
<gene>
    <name evidence="6" type="ORF">FJ693_07725</name>
</gene>
<sequence>MTTTKAEARAIRRDGRREEIVNAAAAMFAEKGFRDATIQDIAKELDMTGAAIYYYFDSKDQLLFEIWKRAGRQLQDGVDAVRSGPGTAVEKLRLAFRRHLEVIITDRSIFEVLIHQRSRLPVFGRDDLVEDERKYTESVIELLSEIPADELRINEPRILAMGLIAMLNGVIRWYSPEQRMSLEEIADLYFEMFASGAVGGAR</sequence>
<name>A0A552WTI8_9MICO</name>
<dbReference type="EMBL" id="VJXR01000016">
    <property type="protein sequence ID" value="TRW45889.1"/>
    <property type="molecule type" value="Genomic_DNA"/>
</dbReference>
<keyword evidence="3" id="KW-0804">Transcription</keyword>
<evidence type="ECO:0000313" key="7">
    <source>
        <dbReference type="Proteomes" id="UP000318693"/>
    </source>
</evidence>
<comment type="caution">
    <text evidence="6">The sequence shown here is derived from an EMBL/GenBank/DDBJ whole genome shotgun (WGS) entry which is preliminary data.</text>
</comment>
<evidence type="ECO:0000256" key="3">
    <source>
        <dbReference type="ARBA" id="ARBA00023163"/>
    </source>
</evidence>
<evidence type="ECO:0000256" key="2">
    <source>
        <dbReference type="ARBA" id="ARBA00023125"/>
    </source>
</evidence>
<dbReference type="RefSeq" id="WP_143417951.1">
    <property type="nucleotide sequence ID" value="NZ_VJXR01000016.1"/>
</dbReference>